<protein>
    <submittedName>
        <fullName evidence="1">Uncharacterized protein</fullName>
    </submittedName>
</protein>
<dbReference type="EMBL" id="BGPR01155031">
    <property type="protein sequence ID" value="GBL73685.1"/>
    <property type="molecule type" value="Genomic_DNA"/>
</dbReference>
<keyword evidence="2" id="KW-1185">Reference proteome</keyword>
<organism evidence="1 2">
    <name type="scientific">Araneus ventricosus</name>
    <name type="common">Orbweaver spider</name>
    <name type="synonym">Epeira ventricosa</name>
    <dbReference type="NCBI Taxonomy" id="182803"/>
    <lineage>
        <taxon>Eukaryota</taxon>
        <taxon>Metazoa</taxon>
        <taxon>Ecdysozoa</taxon>
        <taxon>Arthropoda</taxon>
        <taxon>Chelicerata</taxon>
        <taxon>Arachnida</taxon>
        <taxon>Araneae</taxon>
        <taxon>Araneomorphae</taxon>
        <taxon>Entelegynae</taxon>
        <taxon>Araneoidea</taxon>
        <taxon>Araneidae</taxon>
        <taxon>Araneus</taxon>
    </lineage>
</organism>
<dbReference type="Proteomes" id="UP000499080">
    <property type="component" value="Unassembled WGS sequence"/>
</dbReference>
<sequence>MRFFRSSLTISGVPLVLGHSPSVLKPKLALSRCRLGFRNINLGQEKKQYDCPRINIERSPGRGDIILHPSSYFSLKADINTLIFLLTFFPQILAPRASIRRPYPRYYTIAWLKCFDNTWAPGYVMLQTSTFFQREIISHLTQLMCTRPWHMVELQGKPVLGHNPSILKPKLELSGCRLGFRNRIPREKIEKKRKGIEIVRFPSNHYRTIPIRRLVVTFCSKVE</sequence>
<dbReference type="AlphaFoldDB" id="A0A4Y2A2U2"/>
<gene>
    <name evidence="1" type="ORF">AVEN_165541_1</name>
</gene>
<name>A0A4Y2A2U2_ARAVE</name>
<proteinExistence type="predicted"/>
<accession>A0A4Y2A2U2</accession>
<evidence type="ECO:0000313" key="1">
    <source>
        <dbReference type="EMBL" id="GBL73685.1"/>
    </source>
</evidence>
<comment type="caution">
    <text evidence="1">The sequence shown here is derived from an EMBL/GenBank/DDBJ whole genome shotgun (WGS) entry which is preliminary data.</text>
</comment>
<reference evidence="1 2" key="1">
    <citation type="journal article" date="2019" name="Sci. Rep.">
        <title>Orb-weaving spider Araneus ventricosus genome elucidates the spidroin gene catalogue.</title>
        <authorList>
            <person name="Kono N."/>
            <person name="Nakamura H."/>
            <person name="Ohtoshi R."/>
            <person name="Moran D.A.P."/>
            <person name="Shinohara A."/>
            <person name="Yoshida Y."/>
            <person name="Fujiwara M."/>
            <person name="Mori M."/>
            <person name="Tomita M."/>
            <person name="Arakawa K."/>
        </authorList>
    </citation>
    <scope>NUCLEOTIDE SEQUENCE [LARGE SCALE GENOMIC DNA]</scope>
</reference>
<evidence type="ECO:0000313" key="2">
    <source>
        <dbReference type="Proteomes" id="UP000499080"/>
    </source>
</evidence>